<evidence type="ECO:0000256" key="1">
    <source>
        <dbReference type="SAM" id="SignalP"/>
    </source>
</evidence>
<evidence type="ECO:0000313" key="2">
    <source>
        <dbReference type="EMBL" id="GAA4434995.1"/>
    </source>
</evidence>
<dbReference type="EMBL" id="BAABEY010000011">
    <property type="protein sequence ID" value="GAA4434995.1"/>
    <property type="molecule type" value="Genomic_DNA"/>
</dbReference>
<dbReference type="RefSeq" id="WP_345027051.1">
    <property type="nucleotide sequence ID" value="NZ_BAABEY010000011.1"/>
</dbReference>
<feature type="chain" id="PRO_5045829391" evidence="1">
    <location>
        <begin position="21"/>
        <end position="211"/>
    </location>
</feature>
<accession>A0ABP8LUA8</accession>
<comment type="caution">
    <text evidence="2">The sequence shown here is derived from an EMBL/GenBank/DDBJ whole genome shotgun (WGS) entry which is preliminary data.</text>
</comment>
<keyword evidence="3" id="KW-1185">Reference proteome</keyword>
<evidence type="ECO:0000313" key="3">
    <source>
        <dbReference type="Proteomes" id="UP001501508"/>
    </source>
</evidence>
<protein>
    <submittedName>
        <fullName evidence="2">Uncharacterized protein</fullName>
    </submittedName>
</protein>
<reference evidence="3" key="1">
    <citation type="journal article" date="2019" name="Int. J. Syst. Evol. Microbiol.">
        <title>The Global Catalogue of Microorganisms (GCM) 10K type strain sequencing project: providing services to taxonomists for standard genome sequencing and annotation.</title>
        <authorList>
            <consortium name="The Broad Institute Genomics Platform"/>
            <consortium name="The Broad Institute Genome Sequencing Center for Infectious Disease"/>
            <person name="Wu L."/>
            <person name="Ma J."/>
        </authorList>
    </citation>
    <scope>NUCLEOTIDE SEQUENCE [LARGE SCALE GENOMIC DNA]</scope>
    <source>
        <strain evidence="3">JCM 31920</strain>
    </source>
</reference>
<dbReference type="Proteomes" id="UP001501508">
    <property type="component" value="Unassembled WGS sequence"/>
</dbReference>
<keyword evidence="1" id="KW-0732">Signal</keyword>
<proteinExistence type="predicted"/>
<gene>
    <name evidence="2" type="ORF">GCM10023091_10720</name>
</gene>
<organism evidence="2 3">
    <name type="scientific">Ravibacter arvi</name>
    <dbReference type="NCBI Taxonomy" id="2051041"/>
    <lineage>
        <taxon>Bacteria</taxon>
        <taxon>Pseudomonadati</taxon>
        <taxon>Bacteroidota</taxon>
        <taxon>Cytophagia</taxon>
        <taxon>Cytophagales</taxon>
        <taxon>Spirosomataceae</taxon>
        <taxon>Ravibacter</taxon>
    </lineage>
</organism>
<feature type="signal peptide" evidence="1">
    <location>
        <begin position="1"/>
        <end position="20"/>
    </location>
</feature>
<sequence length="211" mass="23843">MKNLRLLLLLFVFGTSVTYAQNTMQGLFAGNTKLTFLGTDFTKAKFVGAAGFTDPNAIKNQHIKSWNSLLVLEPKKFSLQGAFRISDPARYETNIDDLTRINQSVEVDANIAEKQHQIPEAEVDRIVSAYKLAPNEGVGIVYIAENLDKNAEEFTVWVTFIDLATRKVLLKEHVIAKPGGFGFRNYWAGAIYKVNKAIETKYYKIWAQKFK</sequence>
<name>A0ABP8LUA8_9BACT</name>